<protein>
    <submittedName>
        <fullName evidence="3">Uncharacterized protein</fullName>
    </submittedName>
</protein>
<evidence type="ECO:0000256" key="1">
    <source>
        <dbReference type="SAM" id="MobiDB-lite"/>
    </source>
</evidence>
<feature type="compositionally biased region" description="Pro residues" evidence="1">
    <location>
        <begin position="209"/>
        <end position="218"/>
    </location>
</feature>
<sequence length="269" mass="28902">MQGLLLINEIIPLSGEPASEQACIPQLASLQIELYSRANSPINLGGLRFQLAENPAALSETFLQQTTVTGGAFYLYAISFDQAIPFSPQQEFTLQLLIGDTLYDSVKVPGLAAGSAYARIPDGEKNWVSTLQPTPGQSNPTQETPPTATVTRTPTVTPIATQRPQKPTEKQGGGGSSPTRTPGQHKETPPKTVVNGVQPDWNSLQEPDSTPPPVAVPPSLPPLLPQAIVENSPPIPRQALVTACSVALALSLFWVWFLLKRTRQKRTTP</sequence>
<feature type="region of interest" description="Disordered" evidence="1">
    <location>
        <begin position="126"/>
        <end position="218"/>
    </location>
</feature>
<feature type="compositionally biased region" description="Low complexity" evidence="1">
    <location>
        <begin position="140"/>
        <end position="162"/>
    </location>
</feature>
<proteinExistence type="predicted"/>
<evidence type="ECO:0000256" key="2">
    <source>
        <dbReference type="SAM" id="Phobius"/>
    </source>
</evidence>
<dbReference type="AlphaFoldDB" id="A0A455SL02"/>
<gene>
    <name evidence="3" type="ORF">KTC_30510</name>
</gene>
<dbReference type="EMBL" id="AP019376">
    <property type="protein sequence ID" value="BBH88300.1"/>
    <property type="molecule type" value="Genomic_DNA"/>
</dbReference>
<keyword evidence="2" id="KW-1133">Transmembrane helix</keyword>
<accession>A0A455SL02</accession>
<organism evidence="3">
    <name type="scientific">Thermosporothrix sp. COM3</name>
    <dbReference type="NCBI Taxonomy" id="2490863"/>
    <lineage>
        <taxon>Bacteria</taxon>
        <taxon>Bacillati</taxon>
        <taxon>Chloroflexota</taxon>
        <taxon>Ktedonobacteria</taxon>
        <taxon>Ktedonobacterales</taxon>
        <taxon>Thermosporotrichaceae</taxon>
        <taxon>Thermosporothrix</taxon>
    </lineage>
</organism>
<reference evidence="3" key="1">
    <citation type="submission" date="2018-12" db="EMBL/GenBank/DDBJ databases">
        <title>Novel natural products biosynthetic potential of the class Ktedonobacteria.</title>
        <authorList>
            <person name="Zheng Y."/>
            <person name="Saitou A."/>
            <person name="Wang C.M."/>
            <person name="Toyoda A."/>
            <person name="Minakuchi Y."/>
            <person name="Sekiguchi Y."/>
            <person name="Ueda K."/>
            <person name="Takano H."/>
            <person name="Sakai Y."/>
            <person name="Yokota A."/>
            <person name="Yabe S."/>
        </authorList>
    </citation>
    <scope>NUCLEOTIDE SEQUENCE</scope>
    <source>
        <strain evidence="3">COM3</strain>
    </source>
</reference>
<feature type="transmembrane region" description="Helical" evidence="2">
    <location>
        <begin position="239"/>
        <end position="259"/>
    </location>
</feature>
<keyword evidence="2" id="KW-0812">Transmembrane</keyword>
<feature type="compositionally biased region" description="Polar residues" evidence="1">
    <location>
        <begin position="127"/>
        <end position="139"/>
    </location>
</feature>
<name>A0A455SL02_9CHLR</name>
<keyword evidence="2" id="KW-0472">Membrane</keyword>
<evidence type="ECO:0000313" key="3">
    <source>
        <dbReference type="EMBL" id="BBH88300.1"/>
    </source>
</evidence>